<organism evidence="2 3">
    <name type="scientific">Intoshia linei</name>
    <dbReference type="NCBI Taxonomy" id="1819745"/>
    <lineage>
        <taxon>Eukaryota</taxon>
        <taxon>Metazoa</taxon>
        <taxon>Spiralia</taxon>
        <taxon>Lophotrochozoa</taxon>
        <taxon>Mesozoa</taxon>
        <taxon>Orthonectida</taxon>
        <taxon>Rhopaluridae</taxon>
        <taxon>Intoshia</taxon>
    </lineage>
</organism>
<keyword evidence="1" id="KW-0268">Exocytosis</keyword>
<dbReference type="PANTHER" id="PTHR14146:SF0">
    <property type="entry name" value="EXOCYST COMPLEX COMPONENT 4"/>
    <property type="match status" value="1"/>
</dbReference>
<comment type="similarity">
    <text evidence="1">Belongs to the SEC8 family.</text>
</comment>
<dbReference type="EMBL" id="LWCA01000118">
    <property type="protein sequence ID" value="OAF70721.1"/>
    <property type="molecule type" value="Genomic_DNA"/>
</dbReference>
<dbReference type="GO" id="GO:0090522">
    <property type="term" value="P:vesicle tethering involved in exocytosis"/>
    <property type="evidence" value="ECO:0007669"/>
    <property type="project" value="UniProtKB-UniRule"/>
</dbReference>
<dbReference type="GO" id="GO:0000145">
    <property type="term" value="C:exocyst"/>
    <property type="evidence" value="ECO:0007669"/>
    <property type="project" value="UniProtKB-UniRule"/>
</dbReference>
<dbReference type="OrthoDB" id="272977at2759"/>
<dbReference type="GO" id="GO:0006893">
    <property type="term" value="P:Golgi to plasma membrane transport"/>
    <property type="evidence" value="ECO:0007669"/>
    <property type="project" value="TreeGrafter"/>
</dbReference>
<evidence type="ECO:0000313" key="3">
    <source>
        <dbReference type="Proteomes" id="UP000078046"/>
    </source>
</evidence>
<keyword evidence="1" id="KW-0813">Transport</keyword>
<evidence type="ECO:0000313" key="2">
    <source>
        <dbReference type="EMBL" id="OAF70721.1"/>
    </source>
</evidence>
<dbReference type="GO" id="GO:0006612">
    <property type="term" value="P:protein targeting to membrane"/>
    <property type="evidence" value="ECO:0007669"/>
    <property type="project" value="UniProtKB-UniRule"/>
</dbReference>
<reference evidence="2 3" key="1">
    <citation type="submission" date="2016-04" db="EMBL/GenBank/DDBJ databases">
        <title>The genome of Intoshia linei affirms orthonectids as highly simplified spiralians.</title>
        <authorList>
            <person name="Mikhailov K.V."/>
            <person name="Slusarev G.S."/>
            <person name="Nikitin M.A."/>
            <person name="Logacheva M.D."/>
            <person name="Penin A."/>
            <person name="Aleoshin V."/>
            <person name="Panchin Y.V."/>
        </authorList>
    </citation>
    <scope>NUCLEOTIDE SEQUENCE [LARGE SCALE GENOMIC DNA]</scope>
    <source>
        <strain evidence="2">Intl2013</strain>
        <tissue evidence="2">Whole animal</tissue>
    </source>
</reference>
<protein>
    <recommendedName>
        <fullName evidence="1">Exocyst complex component Sec8</fullName>
    </recommendedName>
</protein>
<sequence>QVLTDLKSCLENIVKNSTRSIMDIDKVGKKDCNKLLLKMFTSILSKCKDVLFLHSIIIKIINLKYSKIQEHYTLQHVWNEIQNVIISVLERYLNPDKIEYVVDINKEKHVYSDINYFYNKKTLKKFNNPKFTFESSNKLLNISNNEFRLSQNMLSTNIQSLLNLVKPSKLYITILYEPLQNFVISVHNSYDLIEDYGAPNTIFSYVKDFITNKYIAELKNSINETMRHVLNYCLHRLWDNAYTLPRYKQLILEISYTCAEKLIENVHTSSRESLNIDKLTSFKCLKVKDIENIIEILPSWKNISDDSLENNIRPTSLESDKSRCTSISNPLSEENEFLKKKQCYLILTTLKDDIIKESELLSDLSKIRYVWLSSCIKTFLIHSTLLQPNNDYENSSYFIADNADDNDNEISILCKILRNYADTIQHSLPHNKFKTNQISMVQKTLSDICMTRENELENSRTFYDYLRLSPDEIVALTLEKGDLFSLGQYEILLKLSERSRSMNDDELKTTHEERMEKIKQVIYSVESEI</sequence>
<dbReference type="PANTHER" id="PTHR14146">
    <property type="entry name" value="EXOCYST COMPLEX COMPONENT 4"/>
    <property type="match status" value="1"/>
</dbReference>
<dbReference type="InterPro" id="IPR039682">
    <property type="entry name" value="Sec8/EXOC4"/>
</dbReference>
<name>A0A177BB15_9BILA</name>
<proteinExistence type="inferred from homology"/>
<keyword evidence="3" id="KW-1185">Reference proteome</keyword>
<comment type="function">
    <text evidence="1">Component of the exocyst complex involved in the docking of exocytic vesicles with fusion sites on the plasma membrane.</text>
</comment>
<dbReference type="AlphaFoldDB" id="A0A177BB15"/>
<feature type="non-terminal residue" evidence="2">
    <location>
        <position position="1"/>
    </location>
</feature>
<evidence type="ECO:0000256" key="1">
    <source>
        <dbReference type="RuleBase" id="RU367079"/>
    </source>
</evidence>
<comment type="caution">
    <text evidence="2">The sequence shown here is derived from an EMBL/GenBank/DDBJ whole genome shotgun (WGS) entry which is preliminary data.</text>
</comment>
<dbReference type="GO" id="GO:0015031">
    <property type="term" value="P:protein transport"/>
    <property type="evidence" value="ECO:0007669"/>
    <property type="project" value="UniProtKB-KW"/>
</dbReference>
<keyword evidence="1" id="KW-0653">Protein transport</keyword>
<gene>
    <name evidence="2" type="ORF">A3Q56_01527</name>
</gene>
<dbReference type="Proteomes" id="UP000078046">
    <property type="component" value="Unassembled WGS sequence"/>
</dbReference>
<accession>A0A177BB15</accession>